<geneLocation type="plasmid" evidence="3">
    <name>pVPA3-1</name>
</geneLocation>
<name>A0A077EMC4_VIBPH</name>
<evidence type="ECO:0000256" key="2">
    <source>
        <dbReference type="SAM" id="SignalP"/>
    </source>
</evidence>
<feature type="chain" id="PRO_5001718525" evidence="2">
    <location>
        <begin position="26"/>
        <end position="500"/>
    </location>
</feature>
<proteinExistence type="predicted"/>
<feature type="signal peptide" evidence="2">
    <location>
        <begin position="1"/>
        <end position="25"/>
    </location>
</feature>
<dbReference type="RefSeq" id="WP_032072623.1">
    <property type="nucleotide sequence ID" value="NC_025152.1"/>
</dbReference>
<accession>A0A077EMC4</accession>
<reference evidence="3" key="1">
    <citation type="journal article" date="2015" name="Dis. Aquat. Organ.">
        <title>Photorhabdus insect-related (Pir) toxin-like genes in a plasmid of Vibrio parahaemolyticus, the causative agent of acute hepatopancreatic necrosis disease (AHPND) of shrimp.</title>
        <authorList>
            <person name="Han J.E."/>
            <person name="Tang K.F."/>
            <person name="Tran L.H."/>
            <person name="Lightner D.V."/>
        </authorList>
    </citation>
    <scope>NUCLEOTIDE SEQUENCE</scope>
    <source>
        <strain evidence="3">13-028/A3</strain>
        <plasmid evidence="3">pVPA3-1</plasmid>
    </source>
</reference>
<dbReference type="EMBL" id="KM067908">
    <property type="protein sequence ID" value="AIL49914.1"/>
    <property type="molecule type" value="Genomic_DNA"/>
</dbReference>
<evidence type="ECO:0000313" key="3">
    <source>
        <dbReference type="EMBL" id="AIL49914.1"/>
    </source>
</evidence>
<protein>
    <submittedName>
        <fullName evidence="3">Type II and III secretion system protein</fullName>
    </submittedName>
</protein>
<organism evidence="3">
    <name type="scientific">Vibrio parahaemolyticus</name>
    <dbReference type="NCBI Taxonomy" id="670"/>
    <lineage>
        <taxon>Bacteria</taxon>
        <taxon>Pseudomonadati</taxon>
        <taxon>Pseudomonadota</taxon>
        <taxon>Gammaproteobacteria</taxon>
        <taxon>Vibrionales</taxon>
        <taxon>Vibrionaceae</taxon>
        <taxon>Vibrio</taxon>
    </lineage>
</organism>
<feature type="region of interest" description="Disordered" evidence="1">
    <location>
        <begin position="164"/>
        <end position="192"/>
    </location>
</feature>
<evidence type="ECO:0000256" key="1">
    <source>
        <dbReference type="SAM" id="MobiDB-lite"/>
    </source>
</evidence>
<keyword evidence="3" id="KW-0614">Plasmid</keyword>
<feature type="compositionally biased region" description="Low complexity" evidence="1">
    <location>
        <begin position="164"/>
        <end position="177"/>
    </location>
</feature>
<sequence length="500" mass="54369">MKLNTMKPHLLFVPLAMMLLNGCVSQDYLDHKANADQVQKQMEDARSKNATPLGNVQYLTKPPALATPIKQDKAPKWLQQEVRIKANQLPLSLVLSMLVQGTNVEVSFDPDVNPNTPITVNTRASRKSILNLISSLTHYGLTPDQDSLTVGYYQTETFVLTIPSGANSAQQGSQSEESSSDDEGDTSTTKVDGQYITTVYNNTEITTEISKAVEAVLKDESEDDGDELVGDVRVVPGLTAITVRTTPSRMAQVRRLIDTYQAELTKQVFLDIRVLEFRSNLGKDQGIDWNLVKDVGDGTLNFIIPGTSATSDLVSSSSGLAFQGTGKWDGTTAFIKALEQQGTVSTDTPIGILTSSSQPARISQTVKTPYLSDISTEVTDTTTSTSTTRGNVVEGIDMMVNTNVKDDFVWIRTAGKLTKIAGDSTETIDDARLRFISTRSADLSFTNKLRYGQTVIIGSVKQQTQTANKSSSFGFDGLGSQVSGQETVETLILLTPRRVK</sequence>
<dbReference type="AlphaFoldDB" id="A0A077EMC4"/>
<keyword evidence="2" id="KW-0732">Signal</keyword>